<dbReference type="RefSeq" id="WP_309945080.1">
    <property type="nucleotide sequence ID" value="NZ_JAVDQY010000001.1"/>
</dbReference>
<name>A0AAE4C1L7_9FLAO</name>
<organism evidence="1 2">
    <name type="scientific">Chryseobacterium rhizosphaerae</name>
    <dbReference type="NCBI Taxonomy" id="395937"/>
    <lineage>
        <taxon>Bacteria</taxon>
        <taxon>Pseudomonadati</taxon>
        <taxon>Bacteroidota</taxon>
        <taxon>Flavobacteriia</taxon>
        <taxon>Flavobacteriales</taxon>
        <taxon>Weeksellaceae</taxon>
        <taxon>Chryseobacterium group</taxon>
        <taxon>Chryseobacterium</taxon>
    </lineage>
</organism>
<protein>
    <submittedName>
        <fullName evidence="1">Membrane protein</fullName>
    </submittedName>
</protein>
<evidence type="ECO:0000313" key="2">
    <source>
        <dbReference type="Proteomes" id="UP001184861"/>
    </source>
</evidence>
<gene>
    <name evidence="1" type="ORF">J2787_000988</name>
</gene>
<proteinExistence type="predicted"/>
<dbReference type="EMBL" id="JAVDQY010000001">
    <property type="protein sequence ID" value="MDR6525618.1"/>
    <property type="molecule type" value="Genomic_DNA"/>
</dbReference>
<accession>A0AAE4C1L7</accession>
<dbReference type="AlphaFoldDB" id="A0AAE4C1L7"/>
<sequence length="136" mass="15859">MKKRNSFFTLVLLVFLIFIGCKNTSSECKTDAIQIENRWYDKNGGIDYLDVKDKKDITFICSRINNFPEGKDVRIAYSYGNIDIYLNDRKIQAIFTVRNGVVYRVGIGKYAYDEALTKRIMKLLRISSRCWGEDCK</sequence>
<dbReference type="PROSITE" id="PS51257">
    <property type="entry name" value="PROKAR_LIPOPROTEIN"/>
    <property type="match status" value="1"/>
</dbReference>
<evidence type="ECO:0000313" key="1">
    <source>
        <dbReference type="EMBL" id="MDR6525618.1"/>
    </source>
</evidence>
<comment type="caution">
    <text evidence="1">The sequence shown here is derived from an EMBL/GenBank/DDBJ whole genome shotgun (WGS) entry which is preliminary data.</text>
</comment>
<dbReference type="Proteomes" id="UP001184861">
    <property type="component" value="Unassembled WGS sequence"/>
</dbReference>
<reference evidence="1" key="1">
    <citation type="submission" date="2023-07" db="EMBL/GenBank/DDBJ databases">
        <title>Sorghum-associated microbial communities from plants grown in Nebraska, USA.</title>
        <authorList>
            <person name="Schachtman D."/>
        </authorList>
    </citation>
    <scope>NUCLEOTIDE SEQUENCE</scope>
    <source>
        <strain evidence="1">DS2360</strain>
    </source>
</reference>